<evidence type="ECO:0000313" key="5">
    <source>
        <dbReference type="EMBL" id="KAL3738834.1"/>
    </source>
</evidence>
<comment type="similarity">
    <text evidence="1">Belongs to the ARG7 family.</text>
</comment>
<reference evidence="5 6" key="1">
    <citation type="submission" date="2024-11" db="EMBL/GenBank/DDBJ databases">
        <title>Chromosome-level genome assembly of Eucalyptus globulus Labill. provides insights into its genome evolution.</title>
        <authorList>
            <person name="Li X."/>
        </authorList>
    </citation>
    <scope>NUCLEOTIDE SEQUENCE [LARGE SCALE GENOMIC DNA]</scope>
    <source>
        <strain evidence="5">CL2024</strain>
        <tissue evidence="5">Fresh tender leaves</tissue>
    </source>
</reference>
<feature type="region of interest" description="Disordered" evidence="4">
    <location>
        <begin position="40"/>
        <end position="60"/>
    </location>
</feature>
<evidence type="ECO:0000256" key="4">
    <source>
        <dbReference type="SAM" id="MobiDB-lite"/>
    </source>
</evidence>
<organism evidence="5 6">
    <name type="scientific">Eucalyptus globulus</name>
    <name type="common">Tasmanian blue gum</name>
    <dbReference type="NCBI Taxonomy" id="34317"/>
    <lineage>
        <taxon>Eukaryota</taxon>
        <taxon>Viridiplantae</taxon>
        <taxon>Streptophyta</taxon>
        <taxon>Embryophyta</taxon>
        <taxon>Tracheophyta</taxon>
        <taxon>Spermatophyta</taxon>
        <taxon>Magnoliopsida</taxon>
        <taxon>eudicotyledons</taxon>
        <taxon>Gunneridae</taxon>
        <taxon>Pentapetalae</taxon>
        <taxon>rosids</taxon>
        <taxon>malvids</taxon>
        <taxon>Myrtales</taxon>
        <taxon>Myrtaceae</taxon>
        <taxon>Myrtoideae</taxon>
        <taxon>Eucalypteae</taxon>
        <taxon>Eucalyptus</taxon>
    </lineage>
</organism>
<dbReference type="AlphaFoldDB" id="A0ABD3KIV8"/>
<comment type="caution">
    <text evidence="5">The sequence shown here is derived from an EMBL/GenBank/DDBJ whole genome shotgun (WGS) entry which is preliminary data.</text>
</comment>
<keyword evidence="6" id="KW-1185">Reference proteome</keyword>
<feature type="compositionally biased region" description="Pro residues" evidence="4">
    <location>
        <begin position="45"/>
        <end position="55"/>
    </location>
</feature>
<name>A0ABD3KIV8_EUCGL</name>
<dbReference type="PANTHER" id="PTHR31374">
    <property type="entry name" value="AUXIN-INDUCED PROTEIN-LIKE-RELATED"/>
    <property type="match status" value="1"/>
</dbReference>
<dbReference type="Proteomes" id="UP001634007">
    <property type="component" value="Unassembled WGS sequence"/>
</dbReference>
<dbReference type="PANTHER" id="PTHR31374:SF304">
    <property type="entry name" value="OS04G0537100 PROTEIN"/>
    <property type="match status" value="1"/>
</dbReference>
<accession>A0ABD3KIV8</accession>
<protein>
    <submittedName>
        <fullName evidence="5">Uncharacterized protein</fullName>
    </submittedName>
</protein>
<evidence type="ECO:0000313" key="6">
    <source>
        <dbReference type="Proteomes" id="UP001634007"/>
    </source>
</evidence>
<dbReference type="InterPro" id="IPR003676">
    <property type="entry name" value="SAUR_fam"/>
</dbReference>
<evidence type="ECO:0000256" key="1">
    <source>
        <dbReference type="ARBA" id="ARBA00006974"/>
    </source>
</evidence>
<keyword evidence="2" id="KW-0217">Developmental protein</keyword>
<dbReference type="EMBL" id="JBJKBG010000005">
    <property type="protein sequence ID" value="KAL3738834.1"/>
    <property type="molecule type" value="Genomic_DNA"/>
</dbReference>
<keyword evidence="3" id="KW-0341">Growth regulation</keyword>
<dbReference type="Pfam" id="PF02519">
    <property type="entry name" value="Auxin_inducible"/>
    <property type="match status" value="1"/>
</dbReference>
<evidence type="ECO:0000256" key="2">
    <source>
        <dbReference type="ARBA" id="ARBA00022473"/>
    </source>
</evidence>
<sequence>MRTLKLRFRGIKLKKRLCRATRWILRRPKNPVAYLRLGTPASSPLLPPPPPPAPGEPRRTPVSRLLTWGRRLTSKTKCLCSAKPGSGYLPVGKDPQPASAAAAVPKGHLAVYVGQKDADFCRVLVPVIYFNHPLFGELLREAEEEFGYDHPGGITIPCGVSEFERVKTKIAAGGGGARMALKRCY</sequence>
<gene>
    <name evidence="5" type="ORF">ACJRO7_020239</name>
</gene>
<evidence type="ECO:0000256" key="3">
    <source>
        <dbReference type="ARBA" id="ARBA00022604"/>
    </source>
</evidence>
<proteinExistence type="inferred from homology"/>